<accession>A0AA38KZT2</accession>
<evidence type="ECO:0000256" key="3">
    <source>
        <dbReference type="ARBA" id="ARBA00022741"/>
    </source>
</evidence>
<dbReference type="Gene3D" id="3.40.850.10">
    <property type="entry name" value="Kinesin motor domain"/>
    <property type="match status" value="1"/>
</dbReference>
<dbReference type="InterPro" id="IPR019821">
    <property type="entry name" value="Kinesin_motor_CS"/>
</dbReference>
<proteinExistence type="inferred from homology"/>
<dbReference type="InterPro" id="IPR001752">
    <property type="entry name" value="Kinesin_motor_dom"/>
</dbReference>
<dbReference type="GO" id="GO:0007018">
    <property type="term" value="P:microtubule-based movement"/>
    <property type="evidence" value="ECO:0007669"/>
    <property type="project" value="InterPro"/>
</dbReference>
<dbReference type="GO" id="GO:0005874">
    <property type="term" value="C:microtubule"/>
    <property type="evidence" value="ECO:0007669"/>
    <property type="project" value="UniProtKB-KW"/>
</dbReference>
<dbReference type="InterPro" id="IPR036961">
    <property type="entry name" value="Kinesin_motor_dom_sf"/>
</dbReference>
<dbReference type="PANTHER" id="PTHR47968">
    <property type="entry name" value="CENTROMERE PROTEIN E"/>
    <property type="match status" value="1"/>
</dbReference>
<evidence type="ECO:0000256" key="9">
    <source>
        <dbReference type="SAM" id="MobiDB-lite"/>
    </source>
</evidence>
<feature type="coiled-coil region" evidence="8">
    <location>
        <begin position="366"/>
        <end position="437"/>
    </location>
</feature>
<comment type="caution">
    <text evidence="11">The sequence shown here is derived from an EMBL/GenBank/DDBJ whole genome shotgun (WGS) entry which is preliminary data.</text>
</comment>
<dbReference type="GO" id="GO:0008017">
    <property type="term" value="F:microtubule binding"/>
    <property type="evidence" value="ECO:0007669"/>
    <property type="project" value="InterPro"/>
</dbReference>
<keyword evidence="6 7" id="KW-0505">Motor protein</keyword>
<dbReference type="SUPFAM" id="SSF52540">
    <property type="entry name" value="P-loop containing nucleoside triphosphate hydrolases"/>
    <property type="match status" value="1"/>
</dbReference>
<keyword evidence="5 8" id="KW-0175">Coiled coil</keyword>
<dbReference type="InterPro" id="IPR021881">
    <property type="entry name" value="NACK_C"/>
</dbReference>
<dbReference type="AlphaFoldDB" id="A0AA38KZT2"/>
<gene>
    <name evidence="11" type="ORF">KI387_026184</name>
</gene>
<keyword evidence="2" id="KW-0493">Microtubule</keyword>
<evidence type="ECO:0000256" key="5">
    <source>
        <dbReference type="ARBA" id="ARBA00023054"/>
    </source>
</evidence>
<organism evidence="11 12">
    <name type="scientific">Taxus chinensis</name>
    <name type="common">Chinese yew</name>
    <name type="synonym">Taxus wallichiana var. chinensis</name>
    <dbReference type="NCBI Taxonomy" id="29808"/>
    <lineage>
        <taxon>Eukaryota</taxon>
        <taxon>Viridiplantae</taxon>
        <taxon>Streptophyta</taxon>
        <taxon>Embryophyta</taxon>
        <taxon>Tracheophyta</taxon>
        <taxon>Spermatophyta</taxon>
        <taxon>Pinopsida</taxon>
        <taxon>Pinidae</taxon>
        <taxon>Conifers II</taxon>
        <taxon>Cupressales</taxon>
        <taxon>Taxaceae</taxon>
        <taxon>Taxus</taxon>
    </lineage>
</organism>
<dbReference type="InterPro" id="IPR027640">
    <property type="entry name" value="Kinesin-like_fam"/>
</dbReference>
<dbReference type="CDD" id="cd01374">
    <property type="entry name" value="KISc_CENP_E"/>
    <property type="match status" value="1"/>
</dbReference>
<evidence type="ECO:0000256" key="1">
    <source>
        <dbReference type="ARBA" id="ARBA00007310"/>
    </source>
</evidence>
<evidence type="ECO:0000256" key="8">
    <source>
        <dbReference type="SAM" id="Coils"/>
    </source>
</evidence>
<evidence type="ECO:0000256" key="6">
    <source>
        <dbReference type="ARBA" id="ARBA00023175"/>
    </source>
</evidence>
<reference evidence="11 12" key="1">
    <citation type="journal article" date="2021" name="Nat. Plants">
        <title>The Taxus genome provides insights into paclitaxel biosynthesis.</title>
        <authorList>
            <person name="Xiong X."/>
            <person name="Gou J."/>
            <person name="Liao Q."/>
            <person name="Li Y."/>
            <person name="Zhou Q."/>
            <person name="Bi G."/>
            <person name="Li C."/>
            <person name="Du R."/>
            <person name="Wang X."/>
            <person name="Sun T."/>
            <person name="Guo L."/>
            <person name="Liang H."/>
            <person name="Lu P."/>
            <person name="Wu Y."/>
            <person name="Zhang Z."/>
            <person name="Ro D.K."/>
            <person name="Shang Y."/>
            <person name="Huang S."/>
            <person name="Yan J."/>
        </authorList>
    </citation>
    <scope>NUCLEOTIDE SEQUENCE [LARGE SCALE GENOMIC DNA]</scope>
    <source>
        <strain evidence="11">Ta-2019</strain>
    </source>
</reference>
<evidence type="ECO:0000259" key="10">
    <source>
        <dbReference type="PROSITE" id="PS50067"/>
    </source>
</evidence>
<dbReference type="GO" id="GO:0003777">
    <property type="term" value="F:microtubule motor activity"/>
    <property type="evidence" value="ECO:0007669"/>
    <property type="project" value="InterPro"/>
</dbReference>
<evidence type="ECO:0000256" key="2">
    <source>
        <dbReference type="ARBA" id="ARBA00022701"/>
    </source>
</evidence>
<feature type="coiled-coil region" evidence="8">
    <location>
        <begin position="777"/>
        <end position="818"/>
    </location>
</feature>
<feature type="region of interest" description="Disordered" evidence="9">
    <location>
        <begin position="1"/>
        <end position="21"/>
    </location>
</feature>
<dbReference type="SMART" id="SM00129">
    <property type="entry name" value="KISc"/>
    <property type="match status" value="1"/>
</dbReference>
<sequence length="1031" mass="116231">MKNSRKDEGEAEEKMEESAAAVEKISVSVRLRPLSMLDEEEQADLTTSDWECINEKTLIFKQTIPERSMFPTAYSFDRVFGCEASTEEVYNGGAKEVALSSLSGLNATIFAYGQTGSGKTYTMKGITDRAVADIYSYIERHGERLFVLKLSAMEIYNEVVKDLLSSEGSSLRLLDDPERGTVVEKLVEERVQDRGHLQKLLGLCQANRQVGETMLNETSSRSHQIIKLTIESCVREESGSGLVASPTPSCLVASLNFVDLAGSERASQAFSAGTRLKEGCHINRSLLTLGTVIRKLSGSNKMRNGHIPYRDSKLTRILQHALGGNARTAIICTMSPARRYVEQSRNTLFFASCAKEVATSAHVNVVVSDKALVKHLQKEVARLEDELRVSGHATSFHSTEALLLEKDLQIRKMEREIKELTKQRNFAQGQLEDLRRRTGSDHPINRRDSLNVIHTPGQRMDSSGEDEFPAPELSGIGHDLVSDQLHFPLLQDYCNGEENEAINEIHCWERPEKIKQDVFLGSEECQQSSVLTPKKQPAEESTLSPLTLVHEIKKLEYLQEELGKDASRALEALQTEVKCLHLAKSGTNKNAASAMTELKGEIRALQAKEENSTPPKPIPLKIVDMAPSEENSRLNGSEDFSKFTDTDTTIAALEQQLQSVQESIENIIFTIPPEALASPLSRTPSYMSGYSQLRRSRSCRAQIMSSHLSSPCSWAIDSENTPPCVSEKFSFERHRSLRKRLFHEIGDKGANLSLRDVSPVNGRDPFVDTKEVHNMFKAAAQENIDSIRSYVTELKERVANLQYQKQLLICQVTELEANGHVQDDRIVDHITFNGSPRSVQSPSCWALEFDKQRLQIIELWDACHVSIIHRTHFFLLFKGDPADSIYLDVEFRRLSFLRKSFSWRTLNNSNLADDQINTVASNIRALRRERDILARQMQRNLTAVERQDLFEKWGISLNTKHRKLQLAQKLWTDTHDMDHIQNSANLVAKLVGSWKPGQVSKEMFELNFTPQKNNQRIWSSGWNPISTLLSF</sequence>
<feature type="binding site" evidence="7">
    <location>
        <begin position="113"/>
        <end position="120"/>
    </location>
    <ligand>
        <name>ATP</name>
        <dbReference type="ChEBI" id="CHEBI:30616"/>
    </ligand>
</feature>
<dbReference type="GO" id="GO:0005524">
    <property type="term" value="F:ATP binding"/>
    <property type="evidence" value="ECO:0007669"/>
    <property type="project" value="UniProtKB-UniRule"/>
</dbReference>
<evidence type="ECO:0000256" key="4">
    <source>
        <dbReference type="ARBA" id="ARBA00022840"/>
    </source>
</evidence>
<dbReference type="PANTHER" id="PTHR47968:SF18">
    <property type="entry name" value="KINESIN-LIKE PROTEIN KIN-7F"/>
    <property type="match status" value="1"/>
</dbReference>
<evidence type="ECO:0000313" key="12">
    <source>
        <dbReference type="Proteomes" id="UP000824469"/>
    </source>
</evidence>
<dbReference type="PRINTS" id="PR00380">
    <property type="entry name" value="KINESINHEAVY"/>
</dbReference>
<dbReference type="EMBL" id="JAHRHJ020000006">
    <property type="protein sequence ID" value="KAH9311149.1"/>
    <property type="molecule type" value="Genomic_DNA"/>
</dbReference>
<dbReference type="PROSITE" id="PS50067">
    <property type="entry name" value="KINESIN_MOTOR_2"/>
    <property type="match status" value="1"/>
</dbReference>
<dbReference type="InterPro" id="IPR027417">
    <property type="entry name" value="P-loop_NTPase"/>
</dbReference>
<dbReference type="FunFam" id="3.40.850.10:FF:000016">
    <property type="entry name" value="Kinesin-like protein"/>
    <property type="match status" value="1"/>
</dbReference>
<dbReference type="PROSITE" id="PS00411">
    <property type="entry name" value="KINESIN_MOTOR_1"/>
    <property type="match status" value="1"/>
</dbReference>
<keyword evidence="12" id="KW-1185">Reference proteome</keyword>
<dbReference type="Pfam" id="PF00225">
    <property type="entry name" value="Kinesin"/>
    <property type="match status" value="1"/>
</dbReference>
<comment type="similarity">
    <text evidence="1">Belongs to the TRAFAC class myosin-kinesin ATPase superfamily. Kinesin family. KIN-7 subfamily.</text>
</comment>
<dbReference type="Proteomes" id="UP000824469">
    <property type="component" value="Unassembled WGS sequence"/>
</dbReference>
<dbReference type="OMA" id="DTYSRGG"/>
<keyword evidence="4 7" id="KW-0067">ATP-binding</keyword>
<evidence type="ECO:0000313" key="11">
    <source>
        <dbReference type="EMBL" id="KAH9311149.1"/>
    </source>
</evidence>
<name>A0AA38KZT2_TAXCH</name>
<keyword evidence="3 7" id="KW-0547">Nucleotide-binding</keyword>
<feature type="domain" description="Kinesin motor" evidence="10">
    <location>
        <begin position="24"/>
        <end position="357"/>
    </location>
</feature>
<evidence type="ECO:0000256" key="7">
    <source>
        <dbReference type="PROSITE-ProRule" id="PRU00283"/>
    </source>
</evidence>
<dbReference type="Pfam" id="PF11995">
    <property type="entry name" value="DUF3490"/>
    <property type="match status" value="1"/>
</dbReference>
<protein>
    <recommendedName>
        <fullName evidence="10">Kinesin motor domain-containing protein</fullName>
    </recommendedName>
</protein>